<gene>
    <name evidence="2" type="ORF">BOTBODRAFT_66669</name>
</gene>
<dbReference type="Gene3D" id="1.20.1280.50">
    <property type="match status" value="1"/>
</dbReference>
<dbReference type="Gene3D" id="3.80.10.10">
    <property type="entry name" value="Ribonuclease Inhibitor"/>
    <property type="match status" value="1"/>
</dbReference>
<dbReference type="Pfam" id="PF12937">
    <property type="entry name" value="F-box-like"/>
    <property type="match status" value="1"/>
</dbReference>
<organism evidence="2 3">
    <name type="scientific">Botryobasidium botryosum (strain FD-172 SS1)</name>
    <dbReference type="NCBI Taxonomy" id="930990"/>
    <lineage>
        <taxon>Eukaryota</taxon>
        <taxon>Fungi</taxon>
        <taxon>Dikarya</taxon>
        <taxon>Basidiomycota</taxon>
        <taxon>Agaricomycotina</taxon>
        <taxon>Agaricomycetes</taxon>
        <taxon>Cantharellales</taxon>
        <taxon>Botryobasidiaceae</taxon>
        <taxon>Botryobasidium</taxon>
    </lineage>
</organism>
<feature type="domain" description="F-box" evidence="1">
    <location>
        <begin position="69"/>
        <end position="122"/>
    </location>
</feature>
<dbReference type="InParanoid" id="A0A067MNI6"/>
<dbReference type="InterPro" id="IPR001810">
    <property type="entry name" value="F-box_dom"/>
</dbReference>
<dbReference type="InterPro" id="IPR032675">
    <property type="entry name" value="LRR_dom_sf"/>
</dbReference>
<reference evidence="3" key="1">
    <citation type="journal article" date="2014" name="Proc. Natl. Acad. Sci. U.S.A.">
        <title>Extensive sampling of basidiomycete genomes demonstrates inadequacy of the white-rot/brown-rot paradigm for wood decay fungi.</title>
        <authorList>
            <person name="Riley R."/>
            <person name="Salamov A.A."/>
            <person name="Brown D.W."/>
            <person name="Nagy L.G."/>
            <person name="Floudas D."/>
            <person name="Held B.W."/>
            <person name="Levasseur A."/>
            <person name="Lombard V."/>
            <person name="Morin E."/>
            <person name="Otillar R."/>
            <person name="Lindquist E.A."/>
            <person name="Sun H."/>
            <person name="LaButti K.M."/>
            <person name="Schmutz J."/>
            <person name="Jabbour D."/>
            <person name="Luo H."/>
            <person name="Baker S.E."/>
            <person name="Pisabarro A.G."/>
            <person name="Walton J.D."/>
            <person name="Blanchette R.A."/>
            <person name="Henrissat B."/>
            <person name="Martin F."/>
            <person name="Cullen D."/>
            <person name="Hibbett D.S."/>
            <person name="Grigoriev I.V."/>
        </authorList>
    </citation>
    <scope>NUCLEOTIDE SEQUENCE [LARGE SCALE GENOMIC DNA]</scope>
    <source>
        <strain evidence="3">FD-172 SS1</strain>
    </source>
</reference>
<dbReference type="AlphaFoldDB" id="A0A067MNI6"/>
<dbReference type="SUPFAM" id="SSF52047">
    <property type="entry name" value="RNI-like"/>
    <property type="match status" value="1"/>
</dbReference>
<protein>
    <recommendedName>
        <fullName evidence="1">F-box domain-containing protein</fullName>
    </recommendedName>
</protein>
<dbReference type="EMBL" id="KL198043">
    <property type="protein sequence ID" value="KDQ13427.1"/>
    <property type="molecule type" value="Genomic_DNA"/>
</dbReference>
<name>A0A067MNI6_BOTB1</name>
<sequence>METILVDIIPPLLQTLVDRIRQSCSLDAEKGSLGEEIKAIELASDAFNTCTARALSSLRRRQNQLTSVHRLPNEILSLIFVLAIEHKHNSSPSNHRPIRISGVCRRWRAVALGTPRLWTCIDVAGPPNMMETFFNRSGNAPLHISATMGRDPDREKDNAFYWSQHSSRWTSLALFGYDATRASKIWEWAGQAAPSLEALKVYMKGYGAPGSNPVDLFKGNVPPRLHRITLVGFYLPLTNSMFTNLTKLHLGRMLDCPGTYIVDLLQAVRASPCLEELRVEDVNPALGSATWDELALGAPSNIDLPHLQRLSLLLLEAGVVQFILARVTIPPRANLKIDMDGVPRDQDLSHIFPPRPTNLRNLQSIDMLTFASSDDRHHCVVLGGVTTDVDGGNPASLLSIGIRGVHSSGPVQKIMSSLGPTLSLMPVRLFSLEQFSSRKWSVNTLLDMLNHYPSIDALFFHSCHPKFVEALTVTSSNHPCPGLRLLGLTECAISDDALISTARSRTQRNEDACPPGVRLEHLCLSDSHGGSTAVREALSLLLEISLYSGTPLAVYVPKLAPPPTDGSGQLRRSCAQDHFGDVHGLKL</sequence>
<proteinExistence type="predicted"/>
<accession>A0A067MNI6</accession>
<evidence type="ECO:0000313" key="2">
    <source>
        <dbReference type="EMBL" id="KDQ13427.1"/>
    </source>
</evidence>
<dbReference type="OrthoDB" id="3353710at2759"/>
<evidence type="ECO:0000259" key="1">
    <source>
        <dbReference type="Pfam" id="PF12937"/>
    </source>
</evidence>
<dbReference type="HOGENOM" id="CLU_024199_1_2_1"/>
<dbReference type="Proteomes" id="UP000027195">
    <property type="component" value="Unassembled WGS sequence"/>
</dbReference>
<keyword evidence="3" id="KW-1185">Reference proteome</keyword>
<dbReference type="STRING" id="930990.A0A067MNI6"/>
<evidence type="ECO:0000313" key="3">
    <source>
        <dbReference type="Proteomes" id="UP000027195"/>
    </source>
</evidence>